<dbReference type="InterPro" id="IPR050266">
    <property type="entry name" value="AB_hydrolase_sf"/>
</dbReference>
<dbReference type="GO" id="GO:0016787">
    <property type="term" value="F:hydrolase activity"/>
    <property type="evidence" value="ECO:0007669"/>
    <property type="project" value="UniProtKB-KW"/>
</dbReference>
<feature type="domain" description="AB hydrolase-1" evidence="3">
    <location>
        <begin position="44"/>
        <end position="272"/>
    </location>
</feature>
<evidence type="ECO:0000259" key="3">
    <source>
        <dbReference type="Pfam" id="PF12697"/>
    </source>
</evidence>
<evidence type="ECO:0000256" key="1">
    <source>
        <dbReference type="ARBA" id="ARBA00022801"/>
    </source>
</evidence>
<proteinExistence type="predicted"/>
<keyword evidence="1 4" id="KW-0378">Hydrolase</keyword>
<accession>A0A846XJY0</accession>
<protein>
    <submittedName>
        <fullName evidence="4">Alpha/beta hydrolase</fullName>
    </submittedName>
</protein>
<organism evidence="4 5">
    <name type="scientific">Nocardia speluncae</name>
    <dbReference type="NCBI Taxonomy" id="419477"/>
    <lineage>
        <taxon>Bacteria</taxon>
        <taxon>Bacillati</taxon>
        <taxon>Actinomycetota</taxon>
        <taxon>Actinomycetes</taxon>
        <taxon>Mycobacteriales</taxon>
        <taxon>Nocardiaceae</taxon>
        <taxon>Nocardia</taxon>
    </lineage>
</organism>
<comment type="caution">
    <text evidence="4">The sequence shown here is derived from an EMBL/GenBank/DDBJ whole genome shotgun (WGS) entry which is preliminary data.</text>
</comment>
<dbReference type="Pfam" id="PF12697">
    <property type="entry name" value="Abhydrolase_6"/>
    <property type="match status" value="1"/>
</dbReference>
<dbReference type="EMBL" id="JAAXOO010000003">
    <property type="protein sequence ID" value="NKY34104.1"/>
    <property type="molecule type" value="Genomic_DNA"/>
</dbReference>
<dbReference type="PANTHER" id="PTHR43798">
    <property type="entry name" value="MONOACYLGLYCEROL LIPASE"/>
    <property type="match status" value="1"/>
</dbReference>
<reference evidence="4 5" key="1">
    <citation type="submission" date="2020-04" db="EMBL/GenBank/DDBJ databases">
        <title>MicrobeNet Type strains.</title>
        <authorList>
            <person name="Nicholson A.C."/>
        </authorList>
    </citation>
    <scope>NUCLEOTIDE SEQUENCE [LARGE SCALE GENOMIC DNA]</scope>
    <source>
        <strain evidence="4 5">DSM 45078</strain>
    </source>
</reference>
<dbReference type="GO" id="GO:0016020">
    <property type="term" value="C:membrane"/>
    <property type="evidence" value="ECO:0007669"/>
    <property type="project" value="TreeGrafter"/>
</dbReference>
<keyword evidence="5" id="KW-1185">Reference proteome</keyword>
<dbReference type="AlphaFoldDB" id="A0A846XJY0"/>
<evidence type="ECO:0000313" key="5">
    <source>
        <dbReference type="Proteomes" id="UP000565715"/>
    </source>
</evidence>
<dbReference type="Gene3D" id="3.40.50.1820">
    <property type="entry name" value="alpha/beta hydrolase"/>
    <property type="match status" value="1"/>
</dbReference>
<dbReference type="PANTHER" id="PTHR43798:SF31">
    <property type="entry name" value="AB HYDROLASE SUPERFAMILY PROTEIN YCLE"/>
    <property type="match status" value="1"/>
</dbReference>
<feature type="region of interest" description="Disordered" evidence="2">
    <location>
        <begin position="1"/>
        <end position="24"/>
    </location>
</feature>
<evidence type="ECO:0000256" key="2">
    <source>
        <dbReference type="SAM" id="MobiDB-lite"/>
    </source>
</evidence>
<dbReference type="InterPro" id="IPR000073">
    <property type="entry name" value="AB_hydrolase_1"/>
</dbReference>
<gene>
    <name evidence="4" type="ORF">HGA13_13595</name>
</gene>
<name>A0A846XJY0_9NOCA</name>
<sequence length="286" mass="30819">MVVMTGSLENTQAGGEQRPGRQHFSIEHGGVTVSMSRGGRGRTVVLCPGLYSTQAGLQVLVELLRRDHHVVSFDLRGHGLSSAAPRYSFAGFLGDLSAVMGAVRLSDPAPVLVGYSLGADLAVHYVSERPGSVAGLVLIDGANPIPEPFLSAADLPEFRAIWETSAAPDEGDARDAADRVLLTAQQVLDLNLELDVIRTGPLLGRYLDIDAPISMIMSTAMAGDDTGEPTRWRNRNWRDGTERLCRERPDIPVTWLEADHRLVLTHAPEIARIVADHVGRLPAPGD</sequence>
<dbReference type="Proteomes" id="UP000565715">
    <property type="component" value="Unassembled WGS sequence"/>
</dbReference>
<dbReference type="InterPro" id="IPR029058">
    <property type="entry name" value="AB_hydrolase_fold"/>
</dbReference>
<dbReference type="SUPFAM" id="SSF53474">
    <property type="entry name" value="alpha/beta-Hydrolases"/>
    <property type="match status" value="1"/>
</dbReference>
<evidence type="ECO:0000313" key="4">
    <source>
        <dbReference type="EMBL" id="NKY34104.1"/>
    </source>
</evidence>